<evidence type="ECO:0000313" key="1">
    <source>
        <dbReference type="EMBL" id="KAK4824588.1"/>
    </source>
</evidence>
<keyword evidence="2" id="KW-1185">Reference proteome</keyword>
<proteinExistence type="predicted"/>
<evidence type="ECO:0000313" key="2">
    <source>
        <dbReference type="Proteomes" id="UP001333110"/>
    </source>
</evidence>
<sequence>MTNWRAEDLMNKRDVKVLDCIHRRATKLVQGLEGMSCEERLRTLGLSALERRRLRGDLTALYSFLRRGRGEGGSDLFSLVSSDKTHGNGSKLRQGRFRLGIRKHFFTERVVKHWNRLPREVVDAPSLSVFKRHLDNALNNML</sequence>
<accession>A0AAN7PDS6</accession>
<dbReference type="Proteomes" id="UP001333110">
    <property type="component" value="Unassembled WGS sequence"/>
</dbReference>
<dbReference type="EMBL" id="JAUNZN010000003">
    <property type="protein sequence ID" value="KAK4824588.1"/>
    <property type="molecule type" value="Genomic_DNA"/>
</dbReference>
<gene>
    <name evidence="1" type="ORF">QYF61_016833</name>
</gene>
<dbReference type="AlphaFoldDB" id="A0AAN7PDS6"/>
<name>A0AAN7PDS6_MYCAM</name>
<reference evidence="1 2" key="1">
    <citation type="journal article" date="2023" name="J. Hered.">
        <title>Chromosome-level genome of the wood stork (Mycteria americana) provides insight into avian chromosome evolution.</title>
        <authorList>
            <person name="Flamio R. Jr."/>
            <person name="Ramstad K.M."/>
        </authorList>
    </citation>
    <scope>NUCLEOTIDE SEQUENCE [LARGE SCALE GENOMIC DNA]</scope>
    <source>
        <strain evidence="1">JAX WOST 10</strain>
    </source>
</reference>
<comment type="caution">
    <text evidence="1">The sequence shown here is derived from an EMBL/GenBank/DDBJ whole genome shotgun (WGS) entry which is preliminary data.</text>
</comment>
<organism evidence="1 2">
    <name type="scientific">Mycteria americana</name>
    <name type="common">Wood stork</name>
    <dbReference type="NCBI Taxonomy" id="33587"/>
    <lineage>
        <taxon>Eukaryota</taxon>
        <taxon>Metazoa</taxon>
        <taxon>Chordata</taxon>
        <taxon>Craniata</taxon>
        <taxon>Vertebrata</taxon>
        <taxon>Euteleostomi</taxon>
        <taxon>Archelosauria</taxon>
        <taxon>Archosauria</taxon>
        <taxon>Dinosauria</taxon>
        <taxon>Saurischia</taxon>
        <taxon>Theropoda</taxon>
        <taxon>Coelurosauria</taxon>
        <taxon>Aves</taxon>
        <taxon>Neognathae</taxon>
        <taxon>Neoaves</taxon>
        <taxon>Aequornithes</taxon>
        <taxon>Ciconiiformes</taxon>
        <taxon>Ciconiidae</taxon>
        <taxon>Mycteria</taxon>
    </lineage>
</organism>
<protein>
    <submittedName>
        <fullName evidence="1">Uncharacterized protein</fullName>
    </submittedName>
</protein>